<dbReference type="EMBL" id="JAJSOF020000031">
    <property type="protein sequence ID" value="KAJ4431100.1"/>
    <property type="molecule type" value="Genomic_DNA"/>
</dbReference>
<evidence type="ECO:0000313" key="2">
    <source>
        <dbReference type="EMBL" id="KAJ4431100.1"/>
    </source>
</evidence>
<dbReference type="Proteomes" id="UP001148838">
    <property type="component" value="Unassembled WGS sequence"/>
</dbReference>
<dbReference type="SMART" id="SM00577">
    <property type="entry name" value="CPDc"/>
    <property type="match status" value="1"/>
</dbReference>
<dbReference type="Gene3D" id="3.40.50.1000">
    <property type="entry name" value="HAD superfamily/HAD-like"/>
    <property type="match status" value="1"/>
</dbReference>
<dbReference type="Pfam" id="PF03031">
    <property type="entry name" value="NIF"/>
    <property type="match status" value="1"/>
</dbReference>
<comment type="caution">
    <text evidence="2">The sequence shown here is derived from an EMBL/GenBank/DDBJ whole genome shotgun (WGS) entry which is preliminary data.</text>
</comment>
<dbReference type="InterPro" id="IPR036412">
    <property type="entry name" value="HAD-like_sf"/>
</dbReference>
<evidence type="ECO:0000313" key="3">
    <source>
        <dbReference type="Proteomes" id="UP001148838"/>
    </source>
</evidence>
<protein>
    <recommendedName>
        <fullName evidence="1">FCP1 homology domain-containing protein</fullName>
    </recommendedName>
</protein>
<reference evidence="2 3" key="1">
    <citation type="journal article" date="2022" name="Allergy">
        <title>Genome assembly and annotation of Periplaneta americana reveal a comprehensive cockroach allergen profile.</title>
        <authorList>
            <person name="Wang L."/>
            <person name="Xiong Q."/>
            <person name="Saelim N."/>
            <person name="Wang L."/>
            <person name="Nong W."/>
            <person name="Wan A.T."/>
            <person name="Shi M."/>
            <person name="Liu X."/>
            <person name="Cao Q."/>
            <person name="Hui J.H.L."/>
            <person name="Sookrung N."/>
            <person name="Leung T.F."/>
            <person name="Tungtrongchitr A."/>
            <person name="Tsui S.K.W."/>
        </authorList>
    </citation>
    <scope>NUCLEOTIDE SEQUENCE [LARGE SCALE GENOMIC DNA]</scope>
    <source>
        <strain evidence="2">PWHHKU_190912</strain>
    </source>
</reference>
<dbReference type="InterPro" id="IPR004274">
    <property type="entry name" value="FCP1_dom"/>
</dbReference>
<accession>A0ABQ8SBH7</accession>
<gene>
    <name evidence="2" type="ORF">ANN_19695</name>
</gene>
<feature type="domain" description="FCP1 homology" evidence="1">
    <location>
        <begin position="304"/>
        <end position="407"/>
    </location>
</feature>
<proteinExistence type="predicted"/>
<dbReference type="InterPro" id="IPR023214">
    <property type="entry name" value="HAD_sf"/>
</dbReference>
<organism evidence="2 3">
    <name type="scientific">Periplaneta americana</name>
    <name type="common">American cockroach</name>
    <name type="synonym">Blatta americana</name>
    <dbReference type="NCBI Taxonomy" id="6978"/>
    <lineage>
        <taxon>Eukaryota</taxon>
        <taxon>Metazoa</taxon>
        <taxon>Ecdysozoa</taxon>
        <taxon>Arthropoda</taxon>
        <taxon>Hexapoda</taxon>
        <taxon>Insecta</taxon>
        <taxon>Pterygota</taxon>
        <taxon>Neoptera</taxon>
        <taxon>Polyneoptera</taxon>
        <taxon>Dictyoptera</taxon>
        <taxon>Blattodea</taxon>
        <taxon>Blattoidea</taxon>
        <taxon>Blattidae</taxon>
        <taxon>Blattinae</taxon>
        <taxon>Periplaneta</taxon>
    </lineage>
</organism>
<dbReference type="PROSITE" id="PS50969">
    <property type="entry name" value="FCP1"/>
    <property type="match status" value="1"/>
</dbReference>
<evidence type="ECO:0000259" key="1">
    <source>
        <dbReference type="PROSITE" id="PS50969"/>
    </source>
</evidence>
<dbReference type="SUPFAM" id="SSF56784">
    <property type="entry name" value="HAD-like"/>
    <property type="match status" value="1"/>
</dbReference>
<sequence>MPRCGVASWSETSCLGVALWNVRWFGSSSEKKAFHEIWAMYEAHVHPTSLCTWGATIVSEIRLRKPAITAGRNLCVNHTILVPPFRLVDRPPLLRHVDVRPAASRKHFDAVVDQHGEMAFPLFCWNSHTAVTRSPEPHLLKTGCTTGRRGWELSRRGYGLHFTTPYNPIQIIYTWTFIKDFTNAEAIANGPSCVLITGIKSLDLCVFLVEEAAEIWPVKETNKAKLLATEMDFWDRAIKTSRREKIKNEVIRQKCQSNSQFLDDILTNQLRWYEHVQRMNGERLPKNVFEWIQEGRGENQELPGIVKRKVLVLDLDETLIHSHHDGVVRQTVKPGTPPDFVLKVTIDRHPVRFFVHKRPHVDYFLDISTGFKAYCVTHLLSSIELNPRKPVCMVLGMTKVHLEVRVV</sequence>
<keyword evidence="3" id="KW-1185">Reference proteome</keyword>
<name>A0ABQ8SBH7_PERAM</name>